<gene>
    <name evidence="4" type="ORF">E5676_scaffold1085G00110</name>
    <name evidence="3" type="ORF">E6C27_scaffold68G00170</name>
</gene>
<comment type="caution">
    <text evidence="3">The sequence shown here is derived from an EMBL/GenBank/DDBJ whole genome shotgun (WGS) entry which is preliminary data.</text>
</comment>
<sequence>MNKIWRFAPSSSESKKILKKKGGKGKGSTTAAKDKGKTKVAIKVKRFHCYMDGHWKRTWPMYPAKKKENEGATNHVCSSLQETSSIKQLEEGEITLKPEGFITQGQEQKVCKLNRSIYGLKQASGSWNISVGSLMYAMLCTRPDICYAVKIVSRKSTLGSLFTLNGRAIVWRSIKQGCIADFTLEAEYVIVCEAAKEVVWLRKFLHDLEVVPNINLPITLYCDNS</sequence>
<accession>A0A5A7T1E9</accession>
<evidence type="ECO:0000313" key="3">
    <source>
        <dbReference type="EMBL" id="KAA0037282.1"/>
    </source>
</evidence>
<dbReference type="EMBL" id="SSTD01013645">
    <property type="protein sequence ID" value="TYK05901.1"/>
    <property type="molecule type" value="Genomic_DNA"/>
</dbReference>
<dbReference type="Pfam" id="PF07727">
    <property type="entry name" value="RVT_2"/>
    <property type="match status" value="1"/>
</dbReference>
<protein>
    <submittedName>
        <fullName evidence="3">Gag/pol protein</fullName>
    </submittedName>
</protein>
<dbReference type="EMBL" id="SSTE01019012">
    <property type="protein sequence ID" value="KAA0037282.1"/>
    <property type="molecule type" value="Genomic_DNA"/>
</dbReference>
<reference evidence="5 6" key="1">
    <citation type="submission" date="2019-08" db="EMBL/GenBank/DDBJ databases">
        <title>Draft genome sequences of two oriental melons (Cucumis melo L. var makuwa).</title>
        <authorList>
            <person name="Kwon S.-Y."/>
        </authorList>
    </citation>
    <scope>NUCLEOTIDE SEQUENCE [LARGE SCALE GENOMIC DNA]</scope>
    <source>
        <strain evidence="6">cv. Chang Bougi</strain>
        <strain evidence="5">cv. SW 3</strain>
        <tissue evidence="3">Leaf</tissue>
    </source>
</reference>
<dbReference type="OrthoDB" id="1721964at2759"/>
<dbReference type="AlphaFoldDB" id="A0A5A7T1E9"/>
<dbReference type="InterPro" id="IPR013103">
    <property type="entry name" value="RVT_2"/>
</dbReference>
<dbReference type="Proteomes" id="UP000321947">
    <property type="component" value="Unassembled WGS sequence"/>
</dbReference>
<evidence type="ECO:0000259" key="2">
    <source>
        <dbReference type="Pfam" id="PF07727"/>
    </source>
</evidence>
<dbReference type="PANTHER" id="PTHR11439:SF467">
    <property type="entry name" value="INTEGRASE CATALYTIC DOMAIN-CONTAINING PROTEIN"/>
    <property type="match status" value="1"/>
</dbReference>
<dbReference type="Proteomes" id="UP000321393">
    <property type="component" value="Unassembled WGS sequence"/>
</dbReference>
<dbReference type="PANTHER" id="PTHR11439">
    <property type="entry name" value="GAG-POL-RELATED RETROTRANSPOSON"/>
    <property type="match status" value="1"/>
</dbReference>
<organism evidence="3 5">
    <name type="scientific">Cucumis melo var. makuwa</name>
    <name type="common">Oriental melon</name>
    <dbReference type="NCBI Taxonomy" id="1194695"/>
    <lineage>
        <taxon>Eukaryota</taxon>
        <taxon>Viridiplantae</taxon>
        <taxon>Streptophyta</taxon>
        <taxon>Embryophyta</taxon>
        <taxon>Tracheophyta</taxon>
        <taxon>Spermatophyta</taxon>
        <taxon>Magnoliopsida</taxon>
        <taxon>eudicotyledons</taxon>
        <taxon>Gunneridae</taxon>
        <taxon>Pentapetalae</taxon>
        <taxon>rosids</taxon>
        <taxon>fabids</taxon>
        <taxon>Cucurbitales</taxon>
        <taxon>Cucurbitaceae</taxon>
        <taxon>Benincaseae</taxon>
        <taxon>Cucumis</taxon>
    </lineage>
</organism>
<feature type="region of interest" description="Disordered" evidence="1">
    <location>
        <begin position="15"/>
        <end position="35"/>
    </location>
</feature>
<evidence type="ECO:0000313" key="6">
    <source>
        <dbReference type="Proteomes" id="UP000321947"/>
    </source>
</evidence>
<evidence type="ECO:0000256" key="1">
    <source>
        <dbReference type="SAM" id="MobiDB-lite"/>
    </source>
</evidence>
<proteinExistence type="predicted"/>
<name>A0A5A7T1E9_CUCMM</name>
<evidence type="ECO:0000313" key="4">
    <source>
        <dbReference type="EMBL" id="TYK05901.1"/>
    </source>
</evidence>
<feature type="domain" description="Reverse transcriptase Ty1/copia-type" evidence="2">
    <location>
        <begin position="96"/>
        <end position="135"/>
    </location>
</feature>
<evidence type="ECO:0000313" key="5">
    <source>
        <dbReference type="Proteomes" id="UP000321393"/>
    </source>
</evidence>
<dbReference type="CDD" id="cd09272">
    <property type="entry name" value="RNase_HI_RT_Ty1"/>
    <property type="match status" value="1"/>
</dbReference>